<evidence type="ECO:0000256" key="9">
    <source>
        <dbReference type="SAM" id="Coils"/>
    </source>
</evidence>
<dbReference type="SMART" id="SM00388">
    <property type="entry name" value="HisKA"/>
    <property type="match status" value="1"/>
</dbReference>
<dbReference type="InterPro" id="IPR003594">
    <property type="entry name" value="HATPase_dom"/>
</dbReference>
<feature type="domain" description="PAC" evidence="12">
    <location>
        <begin position="314"/>
        <end position="366"/>
    </location>
</feature>
<dbReference type="SMART" id="SM00387">
    <property type="entry name" value="HATPase_c"/>
    <property type="match status" value="1"/>
</dbReference>
<evidence type="ECO:0000256" key="2">
    <source>
        <dbReference type="ARBA" id="ARBA00012438"/>
    </source>
</evidence>
<dbReference type="PANTHER" id="PTHR43304:SF1">
    <property type="entry name" value="PAC DOMAIN-CONTAINING PROTEIN"/>
    <property type="match status" value="1"/>
</dbReference>
<proteinExistence type="predicted"/>
<dbReference type="SMART" id="SM00086">
    <property type="entry name" value="PAC"/>
    <property type="match status" value="3"/>
</dbReference>
<feature type="domain" description="PAS" evidence="11">
    <location>
        <begin position="488"/>
        <end position="561"/>
    </location>
</feature>
<dbReference type="EMBL" id="JACXAE010000072">
    <property type="protein sequence ID" value="MBD2774667.1"/>
    <property type="molecule type" value="Genomic_DNA"/>
</dbReference>
<keyword evidence="4" id="KW-0808">Transferase</keyword>
<dbReference type="InterPro" id="IPR052162">
    <property type="entry name" value="Sensor_kinase/Photoreceptor"/>
</dbReference>
<dbReference type="CDD" id="cd00130">
    <property type="entry name" value="PAS"/>
    <property type="match status" value="4"/>
</dbReference>
<evidence type="ECO:0000256" key="1">
    <source>
        <dbReference type="ARBA" id="ARBA00000085"/>
    </source>
</evidence>
<evidence type="ECO:0000256" key="7">
    <source>
        <dbReference type="ARBA" id="ARBA00055745"/>
    </source>
</evidence>
<dbReference type="InterPro" id="IPR013655">
    <property type="entry name" value="PAS_fold_3"/>
</dbReference>
<feature type="domain" description="CBS" evidence="13">
    <location>
        <begin position="16"/>
        <end position="74"/>
    </location>
</feature>
<dbReference type="FunFam" id="3.30.565.10:FF:000006">
    <property type="entry name" value="Sensor histidine kinase WalK"/>
    <property type="match status" value="1"/>
</dbReference>
<name>A0A8J6XQJ0_9CYAN</name>
<keyword evidence="9" id="KW-0175">Coiled coil</keyword>
<dbReference type="AlphaFoldDB" id="A0A8J6XQJ0"/>
<dbReference type="RefSeq" id="WP_190832028.1">
    <property type="nucleotide sequence ID" value="NZ_CAWPPI010000072.1"/>
</dbReference>
<dbReference type="PROSITE" id="PS50109">
    <property type="entry name" value="HIS_KIN"/>
    <property type="match status" value="1"/>
</dbReference>
<dbReference type="PROSITE" id="PS50112">
    <property type="entry name" value="PAS"/>
    <property type="match status" value="3"/>
</dbReference>
<dbReference type="EC" id="2.7.13.3" evidence="2"/>
<keyword evidence="15" id="KW-1185">Reference proteome</keyword>
<dbReference type="CDD" id="cd00075">
    <property type="entry name" value="HATPase"/>
    <property type="match status" value="1"/>
</dbReference>
<dbReference type="PANTHER" id="PTHR43304">
    <property type="entry name" value="PHYTOCHROME-LIKE PROTEIN CPH1"/>
    <property type="match status" value="1"/>
</dbReference>
<dbReference type="NCBIfam" id="TIGR00229">
    <property type="entry name" value="sensory_box"/>
    <property type="match status" value="4"/>
</dbReference>
<dbReference type="SUPFAM" id="SSF55874">
    <property type="entry name" value="ATPase domain of HSP90 chaperone/DNA topoisomerase II/histidine kinase"/>
    <property type="match status" value="1"/>
</dbReference>
<keyword evidence="3" id="KW-0597">Phosphoprotein</keyword>
<dbReference type="SUPFAM" id="SSF54631">
    <property type="entry name" value="CBS-domain pair"/>
    <property type="match status" value="1"/>
</dbReference>
<dbReference type="Proteomes" id="UP000629098">
    <property type="component" value="Unassembled WGS sequence"/>
</dbReference>
<dbReference type="InterPro" id="IPR005467">
    <property type="entry name" value="His_kinase_dom"/>
</dbReference>
<dbReference type="PROSITE" id="PS51371">
    <property type="entry name" value="CBS"/>
    <property type="match status" value="2"/>
</dbReference>
<dbReference type="Pfam" id="PF00571">
    <property type="entry name" value="CBS"/>
    <property type="match status" value="1"/>
</dbReference>
<feature type="domain" description="CBS" evidence="13">
    <location>
        <begin position="83"/>
        <end position="141"/>
    </location>
</feature>
<feature type="domain" description="PAC" evidence="12">
    <location>
        <begin position="438"/>
        <end position="491"/>
    </location>
</feature>
<sequence length="986" mass="112608">MHALAQLNSFSLLNSAIDLEPITVTPNTSLADVITLMCQNQPQATYVLVVDNYDVLGWLTEQDIVRLLYLGVDCKTTIISEVMVTSSIMLNYIESNSLSSVLFMLHQNQLPLLPVLDEQGKLFGCITSESICKALLRELVIPDRSEPTEERLKLRESAIDNTSDAIVITQDNIVNVLELQTEYQLIKEELAQTQIALKEANEQLEIRVRERTKALKEMNRQLVHEIADRQLAEEQLRQSQEMLQLIMDNIPQSIFWKDTSSVYLGCNRNFARIAGLKSPEDIVGKSDYDLVSKEQADFYHEFDALVMEADKPQHHVVTPHLRKDGKQIWLETNKVPFHDAEGNVVGVLGSFDDITKRREQEVVLREIQQQLQAILDNSPAIIYLVDTENKYLFINLQYEKMFKIPRDEIKGKSIYDYFPREFADRFAENNRKVLATGTSVEAEEVAPHEDGLHTYMSMKFPLQNTNGVPYAVCGISTDITERKQAEESVRLRDRAIAASSNGIVICDATVPDWPIIYANPAFERITGYNSAEVMGKNCRFLQGTDTNQPELETLRAALKEAKDCTVILRNYRKDGSLFWNELSISPVYDNNGKTHYIGILTDITERKQSEVALLVSQERLQYLHSSIPGVIYTCKPFGDYGITFVSENVITMTGYEVEEFLQDSRFWQNHIHPEDLTNMICELSKLYEQGHNNQEYRFLHQDGTYRWVYDQAKLVRDDEGNPLEIVGYWVEITQRKELEEELKNALEKEKELNELKSRFIAMTSHEFRTPLSTILSSAELLEHYRHKWKEEKQIIHLRRIQHAVKHLTGMLNDVLVIGKVEAGRLDFRPVPLDLVEYCRNLVEEIQLNVHNPHLNMQSDVSILFNSEYQSLPGLMDEKLLGHILSNLLSNAIKYSPTGSTVKFTLNLEQEQAVFEIQDQGIGIPEEDIPLLFESFYRATNVGNIPGTGLGLAIVKNCVDIHNGKITVTSKVGVGTKFSVILPMRND</sequence>
<dbReference type="InterPro" id="IPR036097">
    <property type="entry name" value="HisK_dim/P_sf"/>
</dbReference>
<evidence type="ECO:0000259" key="10">
    <source>
        <dbReference type="PROSITE" id="PS50109"/>
    </source>
</evidence>
<dbReference type="InterPro" id="IPR003661">
    <property type="entry name" value="HisK_dim/P_dom"/>
</dbReference>
<dbReference type="InterPro" id="IPR001610">
    <property type="entry name" value="PAC"/>
</dbReference>
<dbReference type="InterPro" id="IPR036890">
    <property type="entry name" value="HATPase_C_sf"/>
</dbReference>
<evidence type="ECO:0000256" key="6">
    <source>
        <dbReference type="ARBA" id="ARBA00023012"/>
    </source>
</evidence>
<dbReference type="SUPFAM" id="SSF55785">
    <property type="entry name" value="PYP-like sensor domain (PAS domain)"/>
    <property type="match status" value="4"/>
</dbReference>
<feature type="domain" description="PAS" evidence="11">
    <location>
        <begin position="367"/>
        <end position="437"/>
    </location>
</feature>
<keyword evidence="6" id="KW-0902">Two-component regulatory system</keyword>
<dbReference type="PROSITE" id="PS50113">
    <property type="entry name" value="PAC"/>
    <property type="match status" value="4"/>
</dbReference>
<dbReference type="PRINTS" id="PR00344">
    <property type="entry name" value="BCTRLSENSOR"/>
</dbReference>
<accession>A0A8J6XQJ0</accession>
<keyword evidence="5" id="KW-0418">Kinase</keyword>
<evidence type="ECO:0000256" key="8">
    <source>
        <dbReference type="PROSITE-ProRule" id="PRU00703"/>
    </source>
</evidence>
<dbReference type="InterPro" id="IPR004358">
    <property type="entry name" value="Sig_transdc_His_kin-like_C"/>
</dbReference>
<feature type="domain" description="PAC" evidence="12">
    <location>
        <begin position="562"/>
        <end position="615"/>
    </location>
</feature>
<dbReference type="InterPro" id="IPR013656">
    <property type="entry name" value="PAS_4"/>
</dbReference>
<dbReference type="Gene3D" id="3.10.580.10">
    <property type="entry name" value="CBS-domain"/>
    <property type="match status" value="1"/>
</dbReference>
<dbReference type="Gene3D" id="3.30.450.20">
    <property type="entry name" value="PAS domain"/>
    <property type="match status" value="4"/>
</dbReference>
<gene>
    <name evidence="14" type="ORF">ICL16_22020</name>
</gene>
<dbReference type="InterPro" id="IPR000014">
    <property type="entry name" value="PAS"/>
</dbReference>
<dbReference type="InterPro" id="IPR035965">
    <property type="entry name" value="PAS-like_dom_sf"/>
</dbReference>
<dbReference type="Pfam" id="PF13426">
    <property type="entry name" value="PAS_9"/>
    <property type="match status" value="1"/>
</dbReference>
<dbReference type="Gene3D" id="3.30.565.10">
    <property type="entry name" value="Histidine kinase-like ATPase, C-terminal domain"/>
    <property type="match status" value="1"/>
</dbReference>
<evidence type="ECO:0000259" key="13">
    <source>
        <dbReference type="PROSITE" id="PS51371"/>
    </source>
</evidence>
<comment type="function">
    <text evidence="7">Photoreceptor which exists in two forms that are reversibly interconvertible by light: the R form that absorbs maximally in the red region of the spectrum and the FR form that absorbs maximally in the far-red region.</text>
</comment>
<evidence type="ECO:0000259" key="11">
    <source>
        <dbReference type="PROSITE" id="PS50112"/>
    </source>
</evidence>
<feature type="domain" description="PAS" evidence="11">
    <location>
        <begin position="616"/>
        <end position="690"/>
    </location>
</feature>
<dbReference type="Gene3D" id="1.10.287.130">
    <property type="match status" value="1"/>
</dbReference>
<dbReference type="Pfam" id="PF08448">
    <property type="entry name" value="PAS_4"/>
    <property type="match status" value="2"/>
</dbReference>
<evidence type="ECO:0000256" key="5">
    <source>
        <dbReference type="ARBA" id="ARBA00022777"/>
    </source>
</evidence>
<evidence type="ECO:0000256" key="3">
    <source>
        <dbReference type="ARBA" id="ARBA00022553"/>
    </source>
</evidence>
<feature type="domain" description="PAC" evidence="12">
    <location>
        <begin position="692"/>
        <end position="744"/>
    </location>
</feature>
<dbReference type="InterPro" id="IPR000700">
    <property type="entry name" value="PAS-assoc_C"/>
</dbReference>
<dbReference type="SMART" id="SM00091">
    <property type="entry name" value="PAS"/>
    <property type="match status" value="4"/>
</dbReference>
<feature type="domain" description="Histidine kinase" evidence="10">
    <location>
        <begin position="762"/>
        <end position="985"/>
    </location>
</feature>
<dbReference type="Pfam" id="PF00512">
    <property type="entry name" value="HisKA"/>
    <property type="match status" value="1"/>
</dbReference>
<dbReference type="InterPro" id="IPR000644">
    <property type="entry name" value="CBS_dom"/>
</dbReference>
<evidence type="ECO:0000256" key="4">
    <source>
        <dbReference type="ARBA" id="ARBA00022679"/>
    </source>
</evidence>
<keyword evidence="8" id="KW-0129">CBS domain</keyword>
<reference evidence="14" key="1">
    <citation type="submission" date="2020-09" db="EMBL/GenBank/DDBJ databases">
        <title>Iningainema tapete sp. nov. (Scytonemataceae, Cyanobacteria) from greenhouses in central Florida (USA) produces two types of nodularin with biosynthetic potential for microcystin-LR and anabaenopeptins.</title>
        <authorList>
            <person name="Berthold D.E."/>
            <person name="Lefler F.W."/>
            <person name="Huang I.-S."/>
            <person name="Abdulla H."/>
            <person name="Zimba P.V."/>
            <person name="Laughinghouse H.D. IV."/>
        </authorList>
    </citation>
    <scope>NUCLEOTIDE SEQUENCE</scope>
    <source>
        <strain evidence="14">BLCCT55</strain>
    </source>
</reference>
<dbReference type="SMART" id="SM00116">
    <property type="entry name" value="CBS"/>
    <property type="match status" value="1"/>
</dbReference>
<evidence type="ECO:0000313" key="14">
    <source>
        <dbReference type="EMBL" id="MBD2774667.1"/>
    </source>
</evidence>
<organism evidence="14 15">
    <name type="scientific">Iningainema tapete BLCC-T55</name>
    <dbReference type="NCBI Taxonomy" id="2748662"/>
    <lineage>
        <taxon>Bacteria</taxon>
        <taxon>Bacillati</taxon>
        <taxon>Cyanobacteriota</taxon>
        <taxon>Cyanophyceae</taxon>
        <taxon>Nostocales</taxon>
        <taxon>Scytonemataceae</taxon>
        <taxon>Iningainema tapete</taxon>
    </lineage>
</organism>
<evidence type="ECO:0000259" key="12">
    <source>
        <dbReference type="PROSITE" id="PS50113"/>
    </source>
</evidence>
<evidence type="ECO:0000313" key="15">
    <source>
        <dbReference type="Proteomes" id="UP000629098"/>
    </source>
</evidence>
<feature type="coiled-coil region" evidence="9">
    <location>
        <begin position="176"/>
        <end position="249"/>
    </location>
</feature>
<protein>
    <recommendedName>
        <fullName evidence="2">histidine kinase</fullName>
        <ecNumber evidence="2">2.7.13.3</ecNumber>
    </recommendedName>
</protein>
<dbReference type="Pfam" id="PF08447">
    <property type="entry name" value="PAS_3"/>
    <property type="match status" value="1"/>
</dbReference>
<comment type="caution">
    <text evidence="14">The sequence shown here is derived from an EMBL/GenBank/DDBJ whole genome shotgun (WGS) entry which is preliminary data.</text>
</comment>
<comment type="catalytic activity">
    <reaction evidence="1">
        <text>ATP + protein L-histidine = ADP + protein N-phospho-L-histidine.</text>
        <dbReference type="EC" id="2.7.13.3"/>
    </reaction>
</comment>
<dbReference type="CDD" id="cd00082">
    <property type="entry name" value="HisKA"/>
    <property type="match status" value="1"/>
</dbReference>
<dbReference type="SUPFAM" id="SSF47384">
    <property type="entry name" value="Homodimeric domain of signal transducing histidine kinase"/>
    <property type="match status" value="1"/>
</dbReference>
<dbReference type="Pfam" id="PF02518">
    <property type="entry name" value="HATPase_c"/>
    <property type="match status" value="1"/>
</dbReference>
<dbReference type="GO" id="GO:0000155">
    <property type="term" value="F:phosphorelay sensor kinase activity"/>
    <property type="evidence" value="ECO:0007669"/>
    <property type="project" value="InterPro"/>
</dbReference>
<dbReference type="InterPro" id="IPR046342">
    <property type="entry name" value="CBS_dom_sf"/>
</dbReference>